<protein>
    <submittedName>
        <fullName evidence="3">MaoC family dehydratase</fullName>
    </submittedName>
</protein>
<dbReference type="AlphaFoldDB" id="A0A482TNP9"/>
<reference evidence="3 4" key="1">
    <citation type="submission" date="2018-12" db="EMBL/GenBank/DDBJ databases">
        <title>Genome analysis provides insights into bioremediation potentialities of Halogeometricum borinquense strain N11.</title>
        <authorList>
            <person name="Najjari A."/>
            <person name="Youssef N."/>
            <person name="Fhoula I."/>
            <person name="Ben Dhia O."/>
            <person name="Mahjoubi M."/>
            <person name="Ouzari H.I."/>
            <person name="Cherif A."/>
        </authorList>
    </citation>
    <scope>NUCLEOTIDE SEQUENCE [LARGE SCALE GENOMIC DNA]</scope>
    <source>
        <strain evidence="3 4">N11</strain>
    </source>
</reference>
<dbReference type="InterPro" id="IPR050965">
    <property type="entry name" value="UPF0336/Enoyl-CoA_hydratase"/>
</dbReference>
<dbReference type="Gene3D" id="3.10.129.10">
    <property type="entry name" value="Hotdog Thioesterase"/>
    <property type="match status" value="1"/>
</dbReference>
<evidence type="ECO:0000313" key="2">
    <source>
        <dbReference type="EMBL" id="QIB76463.1"/>
    </source>
</evidence>
<dbReference type="PANTHER" id="PTHR43437">
    <property type="entry name" value="HYDROXYACYL-THIOESTER DEHYDRATASE TYPE 2, MITOCHONDRIAL-RELATED"/>
    <property type="match status" value="1"/>
</dbReference>
<dbReference type="Pfam" id="PF01575">
    <property type="entry name" value="MaoC_dehydratas"/>
    <property type="match status" value="1"/>
</dbReference>
<dbReference type="InterPro" id="IPR029069">
    <property type="entry name" value="HotDog_dom_sf"/>
</dbReference>
<dbReference type="EMBL" id="RZHH01000002">
    <property type="protein sequence ID" value="RYJ15383.1"/>
    <property type="molecule type" value="Genomic_DNA"/>
</dbReference>
<dbReference type="SUPFAM" id="SSF54637">
    <property type="entry name" value="Thioesterase/thiol ester dehydrase-isomerase"/>
    <property type="match status" value="1"/>
</dbReference>
<accession>A0A482TNP9</accession>
<dbReference type="InterPro" id="IPR002539">
    <property type="entry name" value="MaoC-like_dom"/>
</dbReference>
<dbReference type="CDD" id="cd03449">
    <property type="entry name" value="R_hydratase"/>
    <property type="match status" value="1"/>
</dbReference>
<dbReference type="EMBL" id="CP048739">
    <property type="protein sequence ID" value="QIB76463.1"/>
    <property type="molecule type" value="Genomic_DNA"/>
</dbReference>
<organism evidence="3 4">
    <name type="scientific">Halogeometricum borinquense</name>
    <dbReference type="NCBI Taxonomy" id="60847"/>
    <lineage>
        <taxon>Archaea</taxon>
        <taxon>Methanobacteriati</taxon>
        <taxon>Methanobacteriota</taxon>
        <taxon>Stenosarchaea group</taxon>
        <taxon>Halobacteria</taxon>
        <taxon>Halobacteriales</taxon>
        <taxon>Haloferacaceae</taxon>
        <taxon>Halogeometricum</taxon>
    </lineage>
</organism>
<sequence>MGDAVEASLLVTKSTIDEFASLSGDNNPIHLDDDYAAETMFGGRIAHGMIAASVISAALADLPGDIIYLSQDFEFENPVRPGDNIVARVEVVEELGKDRIRVKTTASVDEKSVLSGEAVVLSVPHEDAD</sequence>
<dbReference type="PRINTS" id="PR01483">
    <property type="entry name" value="FASYNTHASE"/>
</dbReference>
<feature type="domain" description="MaoC-like" evidence="1">
    <location>
        <begin position="7"/>
        <end position="110"/>
    </location>
</feature>
<dbReference type="InterPro" id="IPR003965">
    <property type="entry name" value="Fatty_acid_synthase"/>
</dbReference>
<evidence type="ECO:0000313" key="3">
    <source>
        <dbReference type="EMBL" id="RYJ15383.1"/>
    </source>
</evidence>
<dbReference type="Proteomes" id="UP000465846">
    <property type="component" value="Chromosome"/>
</dbReference>
<proteinExistence type="predicted"/>
<evidence type="ECO:0000313" key="4">
    <source>
        <dbReference type="Proteomes" id="UP000294028"/>
    </source>
</evidence>
<evidence type="ECO:0000259" key="1">
    <source>
        <dbReference type="Pfam" id="PF01575"/>
    </source>
</evidence>
<dbReference type="Proteomes" id="UP000294028">
    <property type="component" value="Unassembled WGS sequence"/>
</dbReference>
<dbReference type="GO" id="GO:0019171">
    <property type="term" value="F:(3R)-hydroxyacyl-[acyl-carrier-protein] dehydratase activity"/>
    <property type="evidence" value="ECO:0007669"/>
    <property type="project" value="TreeGrafter"/>
</dbReference>
<dbReference type="OMA" id="RTIFHGV"/>
<dbReference type="GO" id="GO:0004312">
    <property type="term" value="F:fatty acid synthase activity"/>
    <property type="evidence" value="ECO:0007669"/>
    <property type="project" value="InterPro"/>
</dbReference>
<dbReference type="GO" id="GO:0006633">
    <property type="term" value="P:fatty acid biosynthetic process"/>
    <property type="evidence" value="ECO:0007669"/>
    <property type="project" value="InterPro"/>
</dbReference>
<gene>
    <name evidence="3" type="ORF">ELS19_08355</name>
    <name evidence="2" type="ORF">G3I44_10615</name>
</gene>
<dbReference type="PANTHER" id="PTHR43437:SF3">
    <property type="entry name" value="HYDROXYACYL-THIOESTER DEHYDRATASE TYPE 2, MITOCHONDRIAL"/>
    <property type="match status" value="1"/>
</dbReference>
<name>A0A482TNP9_9EURY</name>
<evidence type="ECO:0000313" key="5">
    <source>
        <dbReference type="Proteomes" id="UP000465846"/>
    </source>
</evidence>
<reference evidence="2 5" key="2">
    <citation type="submission" date="2020-02" db="EMBL/GenBank/DDBJ databases">
        <title>Whole genome sequence of Halogeometricum borinquense strain wsp4.</title>
        <authorList>
            <person name="Verma D.K."/>
            <person name="Gopal K."/>
            <person name="Prasad E.S."/>
        </authorList>
    </citation>
    <scope>NUCLEOTIDE SEQUENCE [LARGE SCALE GENOMIC DNA]</scope>
    <source>
        <strain evidence="2">Wsp4</strain>
        <strain evidence="5">wsp4</strain>
    </source>
</reference>
<dbReference type="GO" id="GO:0005835">
    <property type="term" value="C:fatty acid synthase complex"/>
    <property type="evidence" value="ECO:0007669"/>
    <property type="project" value="InterPro"/>
</dbReference>